<dbReference type="EMBL" id="FTOK01000002">
    <property type="protein sequence ID" value="SIS53336.1"/>
    <property type="molecule type" value="Genomic_DNA"/>
</dbReference>
<evidence type="ECO:0000313" key="1">
    <source>
        <dbReference type="EMBL" id="SIS53336.1"/>
    </source>
</evidence>
<comment type="caution">
    <text evidence="1">The sequence shown here is derived from an EMBL/GenBank/DDBJ whole genome shotgun (WGS) entry which is preliminary data.</text>
</comment>
<gene>
    <name evidence="1" type="ORF">SAMN05421758_102217</name>
</gene>
<dbReference type="Proteomes" id="UP000199777">
    <property type="component" value="Unassembled WGS sequence"/>
</dbReference>
<sequence>MQNYGTKIPNGLLLRSMKEAPFFFVFGEIYK</sequence>
<keyword evidence="2" id="KW-1185">Reference proteome</keyword>
<name>A0ABY1KS27_9BACI</name>
<protein>
    <submittedName>
        <fullName evidence="1">Uncharacterized protein</fullName>
    </submittedName>
</protein>
<evidence type="ECO:0000313" key="2">
    <source>
        <dbReference type="Proteomes" id="UP000199777"/>
    </source>
</evidence>
<organism evidence="1 2">
    <name type="scientific">Salimicrobium salexigens</name>
    <dbReference type="NCBI Taxonomy" id="908941"/>
    <lineage>
        <taxon>Bacteria</taxon>
        <taxon>Bacillati</taxon>
        <taxon>Bacillota</taxon>
        <taxon>Bacilli</taxon>
        <taxon>Bacillales</taxon>
        <taxon>Bacillaceae</taxon>
        <taxon>Salimicrobium</taxon>
    </lineage>
</organism>
<reference evidence="1 2" key="1">
    <citation type="submission" date="2017-01" db="EMBL/GenBank/DDBJ databases">
        <authorList>
            <person name="Varghese N."/>
            <person name="Submissions S."/>
        </authorList>
    </citation>
    <scope>NUCLEOTIDE SEQUENCE [LARGE SCALE GENOMIC DNA]</scope>
    <source>
        <strain evidence="1 2">DSM 22782</strain>
    </source>
</reference>
<accession>A0ABY1KS27</accession>
<proteinExistence type="predicted"/>